<keyword evidence="1" id="KW-0732">Signal</keyword>
<dbReference type="InterPro" id="IPR037176">
    <property type="entry name" value="Osmotin/thaumatin-like_sf"/>
</dbReference>
<reference evidence="2 3" key="1">
    <citation type="submission" date="2020-08" db="EMBL/GenBank/DDBJ databases">
        <title>Genomic Encyclopedia of Archaeal and Bacterial Type Strains, Phase II (KMG-II): from individual species to whole genera.</title>
        <authorList>
            <person name="Goeker M."/>
        </authorList>
    </citation>
    <scope>NUCLEOTIDE SEQUENCE [LARGE SCALE GENOMIC DNA]</scope>
    <source>
        <strain evidence="2 3">DSM 43850</strain>
    </source>
</reference>
<name>A0ABR6BBG2_9PSEU</name>
<comment type="caution">
    <text evidence="2">The sequence shown here is derived from an EMBL/GenBank/DDBJ whole genome shotgun (WGS) entry which is preliminary data.</text>
</comment>
<dbReference type="RefSeq" id="WP_030110922.1">
    <property type="nucleotide sequence ID" value="NZ_BAAABQ010000079.1"/>
</dbReference>
<evidence type="ECO:0000256" key="1">
    <source>
        <dbReference type="SAM" id="SignalP"/>
    </source>
</evidence>
<organism evidence="2 3">
    <name type="scientific">Kutzneria viridogrisea</name>
    <dbReference type="NCBI Taxonomy" id="47990"/>
    <lineage>
        <taxon>Bacteria</taxon>
        <taxon>Bacillati</taxon>
        <taxon>Actinomycetota</taxon>
        <taxon>Actinomycetes</taxon>
        <taxon>Pseudonocardiales</taxon>
        <taxon>Pseudonocardiaceae</taxon>
        <taxon>Kutzneria</taxon>
    </lineage>
</organism>
<keyword evidence="3" id="KW-1185">Reference proteome</keyword>
<protein>
    <recommendedName>
        <fullName evidence="4">Thaumatin pathogenesis-like protein</fullName>
    </recommendedName>
</protein>
<evidence type="ECO:0000313" key="3">
    <source>
        <dbReference type="Proteomes" id="UP000517916"/>
    </source>
</evidence>
<sequence length="242" mass="25646">MHLRRILFALCSLLLATIAAAPVAHARTQHTVTFVNGTKQTLWIGSTVNADGSVNFAKLPRLAPGQSATVTIPEASAPGHWRGKFFARQGCTGQSGNGFHCQIGDCGPAADHCTTGEQPASLAEFNFDAGDSLAPWYDVSYVNAFSLPITISPRNAPAPPPGGGSCEQMGCPENLLPYCPSGDLTAGGKLCVNPNRDAETSYSRNLTSHCPKAYTWSKQDTVPGNRVMRQCSSCSGFTVTFH</sequence>
<dbReference type="EMBL" id="JACJID010000001">
    <property type="protein sequence ID" value="MBA8924208.1"/>
    <property type="molecule type" value="Genomic_DNA"/>
</dbReference>
<dbReference type="PANTHER" id="PTHR31013">
    <property type="entry name" value="THAUMATIN FAMILY PROTEIN-RELATED"/>
    <property type="match status" value="1"/>
</dbReference>
<dbReference type="SMART" id="SM00205">
    <property type="entry name" value="THN"/>
    <property type="match status" value="1"/>
</dbReference>
<dbReference type="InterPro" id="IPR001938">
    <property type="entry name" value="Thaumatin"/>
</dbReference>
<accession>A0ABR6BBG2</accession>
<dbReference type="Gene3D" id="2.60.110.10">
    <property type="entry name" value="Thaumatin"/>
    <property type="match status" value="1"/>
</dbReference>
<dbReference type="Proteomes" id="UP000517916">
    <property type="component" value="Unassembled WGS sequence"/>
</dbReference>
<feature type="chain" id="PRO_5046307267" description="Thaumatin pathogenesis-like protein" evidence="1">
    <location>
        <begin position="27"/>
        <end position="242"/>
    </location>
</feature>
<dbReference type="PANTHER" id="PTHR31013:SF2">
    <property type="entry name" value="THAUMATIN-LIKE PROTEIN"/>
    <property type="match status" value="1"/>
</dbReference>
<dbReference type="Pfam" id="PF00314">
    <property type="entry name" value="Thaumatin"/>
    <property type="match status" value="1"/>
</dbReference>
<dbReference type="PROSITE" id="PS51367">
    <property type="entry name" value="THAUMATIN_2"/>
    <property type="match status" value="1"/>
</dbReference>
<gene>
    <name evidence="2" type="ORF">BC739_001405</name>
</gene>
<evidence type="ECO:0008006" key="4">
    <source>
        <dbReference type="Google" id="ProtNLM"/>
    </source>
</evidence>
<dbReference type="SUPFAM" id="SSF49870">
    <property type="entry name" value="Osmotin, thaumatin-like protein"/>
    <property type="match status" value="1"/>
</dbReference>
<dbReference type="PIRSF" id="PIRSF002703">
    <property type="entry name" value="Thaumatin"/>
    <property type="match status" value="1"/>
</dbReference>
<feature type="signal peptide" evidence="1">
    <location>
        <begin position="1"/>
        <end position="26"/>
    </location>
</feature>
<evidence type="ECO:0000313" key="2">
    <source>
        <dbReference type="EMBL" id="MBA8924208.1"/>
    </source>
</evidence>
<proteinExistence type="predicted"/>